<dbReference type="EMBL" id="CP029480">
    <property type="protein sequence ID" value="AWV98071.1"/>
    <property type="molecule type" value="Genomic_DNA"/>
</dbReference>
<evidence type="ECO:0000313" key="1">
    <source>
        <dbReference type="EMBL" id="AWV98071.1"/>
    </source>
</evidence>
<evidence type="ECO:0000313" key="2">
    <source>
        <dbReference type="Proteomes" id="UP000249873"/>
    </source>
</evidence>
<reference evidence="1 2" key="1">
    <citation type="submission" date="2018-05" db="EMBL/GenBank/DDBJ databases">
        <title>Complete genome sequence of Arcticibacterium luteifluviistationis SM1504T, a cytophagaceae bacterium isolated from Arctic surface seawater.</title>
        <authorList>
            <person name="Li Y."/>
            <person name="Qin Q.-L."/>
        </authorList>
    </citation>
    <scope>NUCLEOTIDE SEQUENCE [LARGE SCALE GENOMIC DNA]</scope>
    <source>
        <strain evidence="1 2">SM1504</strain>
    </source>
</reference>
<gene>
    <name evidence="1" type="ORF">DJ013_07750</name>
</gene>
<sequence>MAYLKLKARKSTFNFPLFKTFWNNEGLRGSLFPGKNEIQANPHSLLLLKMLIQAFIPLFKSNEKKQNREHI</sequence>
<protein>
    <submittedName>
        <fullName evidence="1">Uncharacterized protein</fullName>
    </submittedName>
</protein>
<name>A0A2Z4GA31_9BACT</name>
<dbReference type="Proteomes" id="UP000249873">
    <property type="component" value="Chromosome"/>
</dbReference>
<keyword evidence="2" id="KW-1185">Reference proteome</keyword>
<dbReference type="KEGG" id="als:DJ013_07750"/>
<organism evidence="1 2">
    <name type="scientific">Arcticibacterium luteifluviistationis</name>
    <dbReference type="NCBI Taxonomy" id="1784714"/>
    <lineage>
        <taxon>Bacteria</taxon>
        <taxon>Pseudomonadati</taxon>
        <taxon>Bacteroidota</taxon>
        <taxon>Cytophagia</taxon>
        <taxon>Cytophagales</taxon>
        <taxon>Leadbetterellaceae</taxon>
        <taxon>Arcticibacterium</taxon>
    </lineage>
</organism>
<proteinExistence type="predicted"/>
<dbReference type="AlphaFoldDB" id="A0A2Z4GA31"/>
<accession>A0A2Z4GA31</accession>